<dbReference type="AlphaFoldDB" id="A0A820XTM9"/>
<evidence type="ECO:0000313" key="2">
    <source>
        <dbReference type="Proteomes" id="UP000663866"/>
    </source>
</evidence>
<evidence type="ECO:0000313" key="1">
    <source>
        <dbReference type="EMBL" id="CAF4538257.1"/>
    </source>
</evidence>
<organism evidence="1 2">
    <name type="scientific">Rotaria magnacalcarata</name>
    <dbReference type="NCBI Taxonomy" id="392030"/>
    <lineage>
        <taxon>Eukaryota</taxon>
        <taxon>Metazoa</taxon>
        <taxon>Spiralia</taxon>
        <taxon>Gnathifera</taxon>
        <taxon>Rotifera</taxon>
        <taxon>Eurotatoria</taxon>
        <taxon>Bdelloidea</taxon>
        <taxon>Philodinida</taxon>
        <taxon>Philodinidae</taxon>
        <taxon>Rotaria</taxon>
    </lineage>
</organism>
<name>A0A820XTM9_9BILA</name>
<protein>
    <recommendedName>
        <fullName evidence="3">ParA family protein</fullName>
    </recommendedName>
</protein>
<gene>
    <name evidence="1" type="ORF">OVN521_LOCUS42639</name>
</gene>
<reference evidence="1" key="1">
    <citation type="submission" date="2021-02" db="EMBL/GenBank/DDBJ databases">
        <authorList>
            <person name="Nowell W R."/>
        </authorList>
    </citation>
    <scope>NUCLEOTIDE SEQUENCE</scope>
</reference>
<sequence length="31" mass="3464">MPSEGSYAIWNNRGGSGKTNLTYHLAIKYAY</sequence>
<evidence type="ECO:0008006" key="3">
    <source>
        <dbReference type="Google" id="ProtNLM"/>
    </source>
</evidence>
<feature type="non-terminal residue" evidence="1">
    <location>
        <position position="31"/>
    </location>
</feature>
<dbReference type="Proteomes" id="UP000663866">
    <property type="component" value="Unassembled WGS sequence"/>
</dbReference>
<keyword evidence="2" id="KW-1185">Reference proteome</keyword>
<dbReference type="EMBL" id="CAJOBG010058991">
    <property type="protein sequence ID" value="CAF4538257.1"/>
    <property type="molecule type" value="Genomic_DNA"/>
</dbReference>
<comment type="caution">
    <text evidence="1">The sequence shown here is derived from an EMBL/GenBank/DDBJ whole genome shotgun (WGS) entry which is preliminary data.</text>
</comment>
<accession>A0A820XTM9</accession>
<proteinExistence type="predicted"/>